<organism evidence="1 2">
    <name type="scientific">Magnetospirillum sulfuroxidans</name>
    <dbReference type="NCBI Taxonomy" id="611300"/>
    <lineage>
        <taxon>Bacteria</taxon>
        <taxon>Pseudomonadati</taxon>
        <taxon>Pseudomonadota</taxon>
        <taxon>Alphaproteobacteria</taxon>
        <taxon>Rhodospirillales</taxon>
        <taxon>Rhodospirillaceae</taxon>
        <taxon>Magnetospirillum</taxon>
    </lineage>
</organism>
<reference evidence="1 2" key="1">
    <citation type="submission" date="2021-04" db="EMBL/GenBank/DDBJ databases">
        <title>Magnetospirillum sulfuroxidans sp. nov., a facultative chemolithoautotrophic sulfur-oxidizing alphaproteobacterium isolated from freshwater sediment and proposals for Paramagetospirillum gen. nov., and Magnetospirillaceae fam. nov.</title>
        <authorList>
            <person name="Koziaeva V."/>
            <person name="Geelhoed J.S."/>
            <person name="Sorokin D.Y."/>
            <person name="Grouzdev D.S."/>
        </authorList>
    </citation>
    <scope>NUCLEOTIDE SEQUENCE [LARGE SCALE GENOMIC DNA]</scope>
    <source>
        <strain evidence="1 2">J10</strain>
    </source>
</reference>
<dbReference type="EMBL" id="JAGTUF010000025">
    <property type="protein sequence ID" value="MBR9973569.1"/>
    <property type="molecule type" value="Genomic_DNA"/>
</dbReference>
<gene>
    <name evidence="1" type="ORF">KEC16_17715</name>
</gene>
<protein>
    <submittedName>
        <fullName evidence="1">BrnT family toxin</fullName>
    </submittedName>
</protein>
<keyword evidence="2" id="KW-1185">Reference proteome</keyword>
<proteinExistence type="predicted"/>
<dbReference type="InterPro" id="IPR038573">
    <property type="entry name" value="BrnT_sf"/>
</dbReference>
<comment type="caution">
    <text evidence="1">The sequence shown here is derived from an EMBL/GenBank/DDBJ whole genome shotgun (WGS) entry which is preliminary data.</text>
</comment>
<accession>A0ABS5IGP8</accession>
<dbReference type="Gene3D" id="3.10.450.530">
    <property type="entry name" value="Ribonuclease toxin, BrnT, of type II toxin-antitoxin system"/>
    <property type="match status" value="1"/>
</dbReference>
<sequence length="50" mass="5958">MAEDDRKEYGERRQVAYGLIRGRLFVCVFTDRGDIRRVFSSFQSWTPLKT</sequence>
<dbReference type="Proteomes" id="UP000680714">
    <property type="component" value="Unassembled WGS sequence"/>
</dbReference>
<name>A0ABS5IGP8_9PROT</name>
<evidence type="ECO:0000313" key="1">
    <source>
        <dbReference type="EMBL" id="MBR9973569.1"/>
    </source>
</evidence>
<evidence type="ECO:0000313" key="2">
    <source>
        <dbReference type="Proteomes" id="UP000680714"/>
    </source>
</evidence>